<dbReference type="AlphaFoldDB" id="A0A7L4PC64"/>
<comment type="caution">
    <text evidence="1">The sequence shown here is derived from an EMBL/GenBank/DDBJ whole genome shotgun (WGS) entry which is preliminary data.</text>
</comment>
<dbReference type="PANTHER" id="PTHR42244:SF2">
    <property type="entry name" value="ANTITOXIN VAPB3-RELATED"/>
    <property type="match status" value="1"/>
</dbReference>
<sequence>MSVVIGVRIPKKLKEELEQLGIDYAREIREYLQRRVKEEKAKKLAEALDKLIEQAIEKDYSTTWIREERESRS</sequence>
<evidence type="ECO:0000313" key="2">
    <source>
        <dbReference type="Proteomes" id="UP000554766"/>
    </source>
</evidence>
<protein>
    <submittedName>
        <fullName evidence="1">Antitoxin</fullName>
    </submittedName>
</protein>
<dbReference type="PANTHER" id="PTHR42244">
    <property type="entry name" value="ANTITOXIN VAPB3-RELATED"/>
    <property type="match status" value="1"/>
</dbReference>
<evidence type="ECO:0000313" key="1">
    <source>
        <dbReference type="EMBL" id="NYR15456.1"/>
    </source>
</evidence>
<proteinExistence type="predicted"/>
<accession>A0A7L4PC64</accession>
<dbReference type="GeneID" id="5054480"/>
<dbReference type="EMBL" id="JAAVJF010000002">
    <property type="protein sequence ID" value="NYR15456.1"/>
    <property type="molecule type" value="Genomic_DNA"/>
</dbReference>
<gene>
    <name evidence="1" type="ORF">HC235_05755</name>
</gene>
<reference evidence="1 2" key="1">
    <citation type="journal article" date="2020" name="Nat. Commun.">
        <title>The structures of two archaeal type IV pili illuminate evolutionary relationships.</title>
        <authorList>
            <person name="Wang F."/>
            <person name="Baquero D.P."/>
            <person name="Su Z."/>
            <person name="Beltran L.C."/>
            <person name="Prangishvili D."/>
            <person name="Krupovic M."/>
            <person name="Egelman E.H."/>
        </authorList>
    </citation>
    <scope>NUCLEOTIDE SEQUENCE [LARGE SCALE GENOMIC DNA]</scope>
    <source>
        <strain evidence="1 2">2GA</strain>
    </source>
</reference>
<keyword evidence="2" id="KW-1185">Reference proteome</keyword>
<dbReference type="Proteomes" id="UP000554766">
    <property type="component" value="Unassembled WGS sequence"/>
</dbReference>
<dbReference type="RefSeq" id="WP_011900732.1">
    <property type="nucleotide sequence ID" value="NZ_JAAVJF010000002.1"/>
</dbReference>
<name>A0A7L4PC64_9CREN</name>
<dbReference type="OMA" id="STSWIRE"/>
<organism evidence="1 2">
    <name type="scientific">Pyrobaculum arsenaticum</name>
    <dbReference type="NCBI Taxonomy" id="121277"/>
    <lineage>
        <taxon>Archaea</taxon>
        <taxon>Thermoproteota</taxon>
        <taxon>Thermoprotei</taxon>
        <taxon>Thermoproteales</taxon>
        <taxon>Thermoproteaceae</taxon>
        <taxon>Pyrobaculum</taxon>
    </lineage>
</organism>
<dbReference type="InterPro" id="IPR039709">
    <property type="entry name" value="VapB3-like"/>
</dbReference>